<organism evidence="3 4">
    <name type="scientific">Schizophyllum amplum</name>
    <dbReference type="NCBI Taxonomy" id="97359"/>
    <lineage>
        <taxon>Eukaryota</taxon>
        <taxon>Fungi</taxon>
        <taxon>Dikarya</taxon>
        <taxon>Basidiomycota</taxon>
        <taxon>Agaricomycotina</taxon>
        <taxon>Agaricomycetes</taxon>
        <taxon>Agaricomycetidae</taxon>
        <taxon>Agaricales</taxon>
        <taxon>Schizophyllaceae</taxon>
        <taxon>Schizophyllum</taxon>
    </lineage>
</organism>
<dbReference type="InterPro" id="IPR014811">
    <property type="entry name" value="ArgoL1"/>
</dbReference>
<dbReference type="Pfam" id="PF16486">
    <property type="entry name" value="ArgoN"/>
    <property type="match status" value="1"/>
</dbReference>
<dbReference type="Gene3D" id="2.170.260.10">
    <property type="entry name" value="paz domain"/>
    <property type="match status" value="1"/>
</dbReference>
<proteinExistence type="predicted"/>
<dbReference type="PANTHER" id="PTHR22891">
    <property type="entry name" value="EUKARYOTIC TRANSLATION INITIATION FACTOR 2C"/>
    <property type="match status" value="1"/>
</dbReference>
<feature type="domain" description="Piwi" evidence="2">
    <location>
        <begin position="589"/>
        <end position="896"/>
    </location>
</feature>
<dbReference type="PROSITE" id="PS50822">
    <property type="entry name" value="PIWI"/>
    <property type="match status" value="1"/>
</dbReference>
<dbReference type="Pfam" id="PF08699">
    <property type="entry name" value="ArgoL1"/>
    <property type="match status" value="1"/>
</dbReference>
<sequence length="942" mass="106100">MRLSCYFKAYFVFASSRSCITSPLPTHGAGSEEHIRQGCESLHIFCHPRYRRLPRHWDFAIQLAFPRLPAMMSRREPQPRQPLPGKVLKVITNHVRIKTLPQKTYLLYTAIKYRTNRGVWQDEKRSEKRIRVIDRLQSSVAPTVFVNCVFDGDKLLFVPYALHLPDGENVRYEVNMSASPTPNASAVYKVKISRTAHQGITPLAVNDLIVPQATQAGAPSPESIQAINLLQLIIRQHSNNLMKPAVNAKAYFSDTERITFQGTHIELWRGYFQSVRPTLGRLLINIDTTVAPFIARCGLIDYMLEVIGSTNVADLALAQTDANFQKLKRALKNLHIEVQFNKASTKIIRGLEPRAGRFTFLNDQRGQNMTVEDHYRGAYQYRMRFPKIVGVRLNGPSAPKPIIVPAELCTIKPKQFYKRRLTEKMAAEAVRFSTLRPDARRRKIEEGLSGGVASPISHYQQSQYIRAAGMQIGRHLESVTGRLLPAPQLQYGGATREGRPSVEIPRGGAWNMVGKKLSDPQTLDNWAVVNFASDRINDKVAERFVGDIKQSCRDLGVRSPAGPFNGTGHNVEAMLDARLPSLNPNKPTVILVLLPQNAKAIRQRVKHWGDVFRGVLTQCVREEKVLKANNQYFNNVGIKLNARLGGVSARATSDIMNWMKDKPFMVVGADVSHPAPGQMRPSMVSLVYSHDPDTTRYHAVTDLQAPRLEQIENMRRYASEAFHGFVKRNNKPDNITIYPRRIVFYRDGISEGQFAHVAVDEVAEFKAGIKDALKEYKKNFGLDWKVPAITYIVVGKRHHVVFFPRSQEDGDRTGNLPSGFVTDDGLKSPFAPDFFLQSHSAIQGSDIAQLSLRVLHDEIWGSVQKPENIEPIKQLSFHLCHTYAKATRAISIPAPLACARGAFHCANVDFDGDSDAGAVDLDWWRQHFGHAHGNLRKMMYFL</sequence>
<dbReference type="InterPro" id="IPR036085">
    <property type="entry name" value="PAZ_dom_sf"/>
</dbReference>
<dbReference type="Pfam" id="PF02171">
    <property type="entry name" value="Piwi"/>
    <property type="match status" value="1"/>
</dbReference>
<dbReference type="EMBL" id="VDMD01000012">
    <property type="protein sequence ID" value="TRM62686.1"/>
    <property type="molecule type" value="Genomic_DNA"/>
</dbReference>
<dbReference type="SMART" id="SM01163">
    <property type="entry name" value="DUF1785"/>
    <property type="match status" value="1"/>
</dbReference>
<dbReference type="Proteomes" id="UP000320762">
    <property type="component" value="Unassembled WGS sequence"/>
</dbReference>
<dbReference type="SUPFAM" id="SSF53098">
    <property type="entry name" value="Ribonuclease H-like"/>
    <property type="match status" value="1"/>
</dbReference>
<feature type="domain" description="PAZ" evidence="1">
    <location>
        <begin position="298"/>
        <end position="413"/>
    </location>
</feature>
<dbReference type="InterPro" id="IPR003100">
    <property type="entry name" value="PAZ_dom"/>
</dbReference>
<evidence type="ECO:0000313" key="3">
    <source>
        <dbReference type="EMBL" id="TRM62686.1"/>
    </source>
</evidence>
<dbReference type="InterPro" id="IPR012337">
    <property type="entry name" value="RNaseH-like_sf"/>
</dbReference>
<dbReference type="AlphaFoldDB" id="A0A550CDB8"/>
<dbReference type="InterPro" id="IPR003165">
    <property type="entry name" value="Piwi"/>
</dbReference>
<dbReference type="PROSITE" id="PS50821">
    <property type="entry name" value="PAZ"/>
    <property type="match status" value="1"/>
</dbReference>
<evidence type="ECO:0000259" key="1">
    <source>
        <dbReference type="PROSITE" id="PS50821"/>
    </source>
</evidence>
<dbReference type="STRING" id="97359.A0A550CDB8"/>
<dbReference type="SUPFAM" id="SSF101690">
    <property type="entry name" value="PAZ domain"/>
    <property type="match status" value="1"/>
</dbReference>
<dbReference type="InterPro" id="IPR032473">
    <property type="entry name" value="Argonaute_Mid_dom"/>
</dbReference>
<reference evidence="3 4" key="1">
    <citation type="journal article" date="2019" name="New Phytol.">
        <title>Comparative genomics reveals unique wood-decay strategies and fruiting body development in the Schizophyllaceae.</title>
        <authorList>
            <person name="Almasi E."/>
            <person name="Sahu N."/>
            <person name="Krizsan K."/>
            <person name="Balint B."/>
            <person name="Kovacs G.M."/>
            <person name="Kiss B."/>
            <person name="Cseklye J."/>
            <person name="Drula E."/>
            <person name="Henrissat B."/>
            <person name="Nagy I."/>
            <person name="Chovatia M."/>
            <person name="Adam C."/>
            <person name="LaButti K."/>
            <person name="Lipzen A."/>
            <person name="Riley R."/>
            <person name="Grigoriev I.V."/>
            <person name="Nagy L.G."/>
        </authorList>
    </citation>
    <scope>NUCLEOTIDE SEQUENCE [LARGE SCALE GENOMIC DNA]</scope>
    <source>
        <strain evidence="3 4">NL-1724</strain>
    </source>
</reference>
<dbReference type="InterPro" id="IPR032474">
    <property type="entry name" value="Argonaute_N"/>
</dbReference>
<dbReference type="Pfam" id="PF16487">
    <property type="entry name" value="ArgoMid"/>
    <property type="match status" value="1"/>
</dbReference>
<dbReference type="Gene3D" id="3.40.50.2300">
    <property type="match status" value="1"/>
</dbReference>
<name>A0A550CDB8_9AGAR</name>
<dbReference type="Pfam" id="PF02170">
    <property type="entry name" value="PAZ"/>
    <property type="match status" value="1"/>
</dbReference>
<evidence type="ECO:0000313" key="4">
    <source>
        <dbReference type="Proteomes" id="UP000320762"/>
    </source>
</evidence>
<dbReference type="CDD" id="cd02846">
    <property type="entry name" value="PAZ_argonaute_like"/>
    <property type="match status" value="1"/>
</dbReference>
<accession>A0A550CDB8</accession>
<keyword evidence="4" id="KW-1185">Reference proteome</keyword>
<comment type="caution">
    <text evidence="3">The sequence shown here is derived from an EMBL/GenBank/DDBJ whole genome shotgun (WGS) entry which is preliminary data.</text>
</comment>
<dbReference type="InterPro" id="IPR036397">
    <property type="entry name" value="RNaseH_sf"/>
</dbReference>
<dbReference type="OrthoDB" id="10252740at2759"/>
<dbReference type="GO" id="GO:0003723">
    <property type="term" value="F:RNA binding"/>
    <property type="evidence" value="ECO:0007669"/>
    <property type="project" value="InterPro"/>
</dbReference>
<dbReference type="SMART" id="SM00950">
    <property type="entry name" value="Piwi"/>
    <property type="match status" value="1"/>
</dbReference>
<protein>
    <submittedName>
        <fullName evidence="3">Piwi domain-containing protein</fullName>
    </submittedName>
</protein>
<gene>
    <name evidence="3" type="ORF">BD626DRAFT_498136</name>
</gene>
<evidence type="ECO:0000259" key="2">
    <source>
        <dbReference type="PROSITE" id="PS50822"/>
    </source>
</evidence>
<dbReference type="Gene3D" id="3.30.420.10">
    <property type="entry name" value="Ribonuclease H-like superfamily/Ribonuclease H"/>
    <property type="match status" value="1"/>
</dbReference>